<dbReference type="PANTHER" id="PTHR23501">
    <property type="entry name" value="MAJOR FACILITATOR SUPERFAMILY"/>
    <property type="match status" value="1"/>
</dbReference>
<evidence type="ECO:0000256" key="8">
    <source>
        <dbReference type="SAM" id="Phobius"/>
    </source>
</evidence>
<protein>
    <submittedName>
        <fullName evidence="9">Uncharacterized protein</fullName>
    </submittedName>
</protein>
<feature type="transmembrane region" description="Helical" evidence="8">
    <location>
        <begin position="417"/>
        <end position="437"/>
    </location>
</feature>
<evidence type="ECO:0000313" key="10">
    <source>
        <dbReference type="Proteomes" id="UP000754883"/>
    </source>
</evidence>
<feature type="transmembrane region" description="Helical" evidence="8">
    <location>
        <begin position="392"/>
        <end position="410"/>
    </location>
</feature>
<gene>
    <name evidence="9" type="ORF">CBYS24578_00005293</name>
</gene>
<feature type="transmembrane region" description="Helical" evidence="8">
    <location>
        <begin position="276"/>
        <end position="297"/>
    </location>
</feature>
<feature type="transmembrane region" description="Helical" evidence="8">
    <location>
        <begin position="108"/>
        <end position="128"/>
    </location>
</feature>
<accession>A0A9N9UKZ2</accession>
<evidence type="ECO:0000256" key="1">
    <source>
        <dbReference type="ARBA" id="ARBA00004141"/>
    </source>
</evidence>
<feature type="transmembrane region" description="Helical" evidence="8">
    <location>
        <begin position="309"/>
        <end position="331"/>
    </location>
</feature>
<dbReference type="InterPro" id="IPR011701">
    <property type="entry name" value="MFS"/>
</dbReference>
<feature type="transmembrane region" description="Helical" evidence="8">
    <location>
        <begin position="163"/>
        <end position="185"/>
    </location>
</feature>
<dbReference type="InterPro" id="IPR036259">
    <property type="entry name" value="MFS_trans_sf"/>
</dbReference>
<evidence type="ECO:0000256" key="7">
    <source>
        <dbReference type="SAM" id="MobiDB-lite"/>
    </source>
</evidence>
<sequence length="590" mass="64235">MAIQASDKAVESGVHPTSQAAGAKDETVNAEKDLERSDPPTKDSDSDKISEDAQAGVRAIQGATSVWSKWHLAAAYANVWLIYVVIAIQSNVQRSLNPYVTSAFKLHSLTATIGIVSSIIGGLCYIPLSKILDTWGRPQGLAVTVFFWIIGFIMMAGCNNVETYAAAQVFSTIGATGVSYTITVFMSDTSSLKSRALALAFASSPYVAFTWVGGPIAQSLLKGAGWRWGMGLWAIVCPVAVLPLAGLLWWNQRKAEKLGVIQKPEYNLTWAGVKNYLIEVDIVGCILLAGGMALFLLPFSLYSYKANGWRSPMIICMIVFGLLLLVSFVLYERYVAPVTFIPFHLLMDRTVFLTGIMFIFIYFNSNVWGSYFSSMLQVVWELNVADAGYVNSAHRVTQCLWGIAIGFIIRWSGRFKWVQLSLGVPLMMLAVGLMYHFRTDQAAVGLIVMTQIFAGASSGAVVLCGEMAMMSPSDHQHIAAIIAILNLFCSMGSAVGGTVSAAIWTGVFPKKLKEYLPEGTNIAPIYGDLKVQIGYASGSPERLAIKRAYADSQKLMFTTSLCLLAGALICVVFWRDIKVKQIKQTKGVVA</sequence>
<dbReference type="GO" id="GO:0005886">
    <property type="term" value="C:plasma membrane"/>
    <property type="evidence" value="ECO:0007669"/>
    <property type="project" value="TreeGrafter"/>
</dbReference>
<dbReference type="GO" id="GO:0022857">
    <property type="term" value="F:transmembrane transporter activity"/>
    <property type="evidence" value="ECO:0007669"/>
    <property type="project" value="InterPro"/>
</dbReference>
<evidence type="ECO:0000256" key="5">
    <source>
        <dbReference type="ARBA" id="ARBA00022989"/>
    </source>
</evidence>
<reference evidence="9" key="1">
    <citation type="submission" date="2021-10" db="EMBL/GenBank/DDBJ databases">
        <authorList>
            <person name="Piombo E."/>
        </authorList>
    </citation>
    <scope>NUCLEOTIDE SEQUENCE</scope>
</reference>
<evidence type="ECO:0000256" key="3">
    <source>
        <dbReference type="ARBA" id="ARBA00022448"/>
    </source>
</evidence>
<feature type="transmembrane region" description="Helical" evidence="8">
    <location>
        <begin position="555"/>
        <end position="574"/>
    </location>
</feature>
<organism evidence="9 10">
    <name type="scientific">Clonostachys byssicola</name>
    <dbReference type="NCBI Taxonomy" id="160290"/>
    <lineage>
        <taxon>Eukaryota</taxon>
        <taxon>Fungi</taxon>
        <taxon>Dikarya</taxon>
        <taxon>Ascomycota</taxon>
        <taxon>Pezizomycotina</taxon>
        <taxon>Sordariomycetes</taxon>
        <taxon>Hypocreomycetidae</taxon>
        <taxon>Hypocreales</taxon>
        <taxon>Bionectriaceae</taxon>
        <taxon>Clonostachys</taxon>
    </lineage>
</organism>
<feature type="transmembrane region" description="Helical" evidence="8">
    <location>
        <begin position="477"/>
        <end position="504"/>
    </location>
</feature>
<dbReference type="EMBL" id="CABFNO020001467">
    <property type="protein sequence ID" value="CAG9989630.1"/>
    <property type="molecule type" value="Genomic_DNA"/>
</dbReference>
<comment type="subcellular location">
    <subcellularLocation>
        <location evidence="1">Membrane</location>
        <topology evidence="1">Multi-pass membrane protein</topology>
    </subcellularLocation>
</comment>
<feature type="transmembrane region" description="Helical" evidence="8">
    <location>
        <begin position="443"/>
        <end position="465"/>
    </location>
</feature>
<keyword evidence="3" id="KW-0813">Transport</keyword>
<dbReference type="PANTHER" id="PTHR23501:SF3">
    <property type="entry name" value="MAJOR FACILITATOR SUPERFAMILY (MFS) PROFILE DOMAIN-CONTAINING PROTEIN"/>
    <property type="match status" value="1"/>
</dbReference>
<keyword evidence="10" id="KW-1185">Reference proteome</keyword>
<dbReference type="SUPFAM" id="SSF103473">
    <property type="entry name" value="MFS general substrate transporter"/>
    <property type="match status" value="2"/>
</dbReference>
<feature type="transmembrane region" description="Helical" evidence="8">
    <location>
        <begin position="70"/>
        <end position="88"/>
    </location>
</feature>
<dbReference type="Pfam" id="PF07690">
    <property type="entry name" value="MFS_1"/>
    <property type="match status" value="1"/>
</dbReference>
<feature type="compositionally biased region" description="Basic and acidic residues" evidence="7">
    <location>
        <begin position="23"/>
        <end position="50"/>
    </location>
</feature>
<dbReference type="AlphaFoldDB" id="A0A9N9UKZ2"/>
<feature type="transmembrane region" description="Helical" evidence="8">
    <location>
        <begin position="140"/>
        <end position="157"/>
    </location>
</feature>
<proteinExistence type="inferred from homology"/>
<dbReference type="OrthoDB" id="4078873at2759"/>
<evidence type="ECO:0000256" key="4">
    <source>
        <dbReference type="ARBA" id="ARBA00022692"/>
    </source>
</evidence>
<name>A0A9N9UKZ2_9HYPO</name>
<feature type="transmembrane region" description="Helical" evidence="8">
    <location>
        <begin position="230"/>
        <end position="250"/>
    </location>
</feature>
<feature type="region of interest" description="Disordered" evidence="7">
    <location>
        <begin position="1"/>
        <end position="50"/>
    </location>
</feature>
<comment type="similarity">
    <text evidence="2">Belongs to the major facilitator superfamily.</text>
</comment>
<comment type="caution">
    <text evidence="9">The sequence shown here is derived from an EMBL/GenBank/DDBJ whole genome shotgun (WGS) entry which is preliminary data.</text>
</comment>
<dbReference type="Gene3D" id="1.20.1250.20">
    <property type="entry name" value="MFS general substrate transporter like domains"/>
    <property type="match status" value="2"/>
</dbReference>
<feature type="transmembrane region" description="Helical" evidence="8">
    <location>
        <begin position="351"/>
        <end position="372"/>
    </location>
</feature>
<keyword evidence="5 8" id="KW-1133">Transmembrane helix</keyword>
<evidence type="ECO:0000256" key="2">
    <source>
        <dbReference type="ARBA" id="ARBA00008335"/>
    </source>
</evidence>
<evidence type="ECO:0000256" key="6">
    <source>
        <dbReference type="ARBA" id="ARBA00023136"/>
    </source>
</evidence>
<dbReference type="Proteomes" id="UP000754883">
    <property type="component" value="Unassembled WGS sequence"/>
</dbReference>
<keyword evidence="4 8" id="KW-0812">Transmembrane</keyword>
<keyword evidence="6 8" id="KW-0472">Membrane</keyword>
<feature type="transmembrane region" description="Helical" evidence="8">
    <location>
        <begin position="197"/>
        <end position="218"/>
    </location>
</feature>
<dbReference type="FunFam" id="1.20.1250.20:FF:000284">
    <property type="entry name" value="Siderophore iron transporter mirB"/>
    <property type="match status" value="1"/>
</dbReference>
<evidence type="ECO:0000313" key="9">
    <source>
        <dbReference type="EMBL" id="CAG9989630.1"/>
    </source>
</evidence>